<dbReference type="Proteomes" id="UP000490535">
    <property type="component" value="Unassembled WGS sequence"/>
</dbReference>
<reference evidence="2" key="1">
    <citation type="journal article" date="2020" name="MBio">
        <title>Horizontal gene transfer to a defensive symbiont with a reduced genome amongst a multipartite beetle microbiome.</title>
        <authorList>
            <person name="Waterworth S.C."/>
            <person name="Florez L.V."/>
            <person name="Rees E.R."/>
            <person name="Hertweck C."/>
            <person name="Kaltenpoth M."/>
            <person name="Kwan J.C."/>
        </authorList>
    </citation>
    <scope>NUCLEOTIDE SEQUENCE [LARGE SCALE GENOMIC DNA]</scope>
</reference>
<name>A0A833UBG6_ACIBZ</name>
<evidence type="ECO:0000313" key="1">
    <source>
        <dbReference type="EMBL" id="KAF1022986.1"/>
    </source>
</evidence>
<dbReference type="AlphaFoldDB" id="A0A833UBG6"/>
<sequence>MCKYLILKVSSLNDFYSTNILDTYSVALHIHSMNIDERLARKDLSLVNQIARIKINDTELNFYSFATKYCSHHCPDVYPIYDSFVSKMLTAYKKKDKFDQFTLVDMKNYEKFVRVVYNFRQYYKLEEFTIRQIDIFLWLLGKEFKKSTETN</sequence>
<gene>
    <name evidence="1" type="ORF">GAK29_03030</name>
</gene>
<proteinExistence type="predicted"/>
<organism evidence="1 2">
    <name type="scientific">Acinetobacter bereziniae</name>
    <name type="common">Acinetobacter genomosp. 10</name>
    <dbReference type="NCBI Taxonomy" id="106648"/>
    <lineage>
        <taxon>Bacteria</taxon>
        <taxon>Pseudomonadati</taxon>
        <taxon>Pseudomonadota</taxon>
        <taxon>Gammaproteobacteria</taxon>
        <taxon>Moraxellales</taxon>
        <taxon>Moraxellaceae</taxon>
        <taxon>Acinetobacter</taxon>
    </lineage>
</organism>
<accession>A0A833UBG6</accession>
<protein>
    <submittedName>
        <fullName evidence="1">Uncharacterized protein</fullName>
    </submittedName>
</protein>
<evidence type="ECO:0000313" key="2">
    <source>
        <dbReference type="Proteomes" id="UP000490535"/>
    </source>
</evidence>
<comment type="caution">
    <text evidence="1">The sequence shown here is derived from an EMBL/GenBank/DDBJ whole genome shotgun (WGS) entry which is preliminary data.</text>
</comment>
<dbReference type="EMBL" id="WNDP01000083">
    <property type="protein sequence ID" value="KAF1022986.1"/>
    <property type="molecule type" value="Genomic_DNA"/>
</dbReference>